<dbReference type="SMART" id="SM00387">
    <property type="entry name" value="HATPase_c"/>
    <property type="match status" value="1"/>
</dbReference>
<keyword evidence="5" id="KW-0597">Phosphoprotein</keyword>
<evidence type="ECO:0000256" key="9">
    <source>
        <dbReference type="ARBA" id="ARBA00022840"/>
    </source>
</evidence>
<keyword evidence="6" id="KW-0808">Transferase</keyword>
<dbReference type="SUPFAM" id="SSF47384">
    <property type="entry name" value="Homodimeric domain of signal transducing histidine kinase"/>
    <property type="match status" value="1"/>
</dbReference>
<dbReference type="SUPFAM" id="SSF55874">
    <property type="entry name" value="ATPase domain of HSP90 chaperone/DNA topoisomerase II/histidine kinase"/>
    <property type="match status" value="1"/>
</dbReference>
<dbReference type="SUPFAM" id="SSF158472">
    <property type="entry name" value="HAMP domain-like"/>
    <property type="match status" value="1"/>
</dbReference>
<proteinExistence type="predicted"/>
<keyword evidence="7" id="KW-0547">Nucleotide-binding</keyword>
<evidence type="ECO:0000259" key="14">
    <source>
        <dbReference type="PROSITE" id="PS50885"/>
    </source>
</evidence>
<dbReference type="CDD" id="cd06225">
    <property type="entry name" value="HAMP"/>
    <property type="match status" value="1"/>
</dbReference>
<evidence type="ECO:0000256" key="11">
    <source>
        <dbReference type="SAM" id="Coils"/>
    </source>
</evidence>
<evidence type="ECO:0000256" key="4">
    <source>
        <dbReference type="ARBA" id="ARBA00022475"/>
    </source>
</evidence>
<evidence type="ECO:0000256" key="5">
    <source>
        <dbReference type="ARBA" id="ARBA00022553"/>
    </source>
</evidence>
<dbReference type="GO" id="GO:0000155">
    <property type="term" value="F:phosphorelay sensor kinase activity"/>
    <property type="evidence" value="ECO:0007669"/>
    <property type="project" value="InterPro"/>
</dbReference>
<dbReference type="InterPro" id="IPR005467">
    <property type="entry name" value="His_kinase_dom"/>
</dbReference>
<dbReference type="EC" id="2.7.13.3" evidence="3"/>
<dbReference type="EMBL" id="BOPZ01000003">
    <property type="protein sequence ID" value="GIM27768.1"/>
    <property type="molecule type" value="Genomic_DNA"/>
</dbReference>
<evidence type="ECO:0000313" key="15">
    <source>
        <dbReference type="EMBL" id="GIM27768.1"/>
    </source>
</evidence>
<evidence type="ECO:0000313" key="16">
    <source>
        <dbReference type="Proteomes" id="UP000679179"/>
    </source>
</evidence>
<evidence type="ECO:0000259" key="13">
    <source>
        <dbReference type="PROSITE" id="PS50109"/>
    </source>
</evidence>
<evidence type="ECO:0000256" key="10">
    <source>
        <dbReference type="ARBA" id="ARBA00023012"/>
    </source>
</evidence>
<dbReference type="CDD" id="cd00082">
    <property type="entry name" value="HisKA"/>
    <property type="match status" value="1"/>
</dbReference>
<dbReference type="Proteomes" id="UP000679179">
    <property type="component" value="Unassembled WGS sequence"/>
</dbReference>
<dbReference type="PANTHER" id="PTHR44936:SF9">
    <property type="entry name" value="SENSOR PROTEIN CREC"/>
    <property type="match status" value="1"/>
</dbReference>
<keyword evidence="4" id="KW-1003">Cell membrane</keyword>
<dbReference type="AlphaFoldDB" id="A0A919VKN4"/>
<dbReference type="InterPro" id="IPR003594">
    <property type="entry name" value="HATPase_dom"/>
</dbReference>
<evidence type="ECO:0000256" key="3">
    <source>
        <dbReference type="ARBA" id="ARBA00012438"/>
    </source>
</evidence>
<feature type="domain" description="Histidine kinase" evidence="13">
    <location>
        <begin position="259"/>
        <end position="461"/>
    </location>
</feature>
<feature type="transmembrane region" description="Helical" evidence="12">
    <location>
        <begin position="12"/>
        <end position="35"/>
    </location>
</feature>
<dbReference type="InterPro" id="IPR036890">
    <property type="entry name" value="HATPase_C_sf"/>
</dbReference>
<evidence type="ECO:0000256" key="6">
    <source>
        <dbReference type="ARBA" id="ARBA00022679"/>
    </source>
</evidence>
<gene>
    <name evidence="15" type="primary">cssS</name>
    <name evidence="15" type="ORF">CPJCM30710_04340</name>
</gene>
<comment type="subcellular location">
    <subcellularLocation>
        <location evidence="2">Cell membrane</location>
        <topology evidence="2">Multi-pass membrane protein</topology>
    </subcellularLocation>
</comment>
<organism evidence="15 16">
    <name type="scientific">Clostridium polyendosporum</name>
    <dbReference type="NCBI Taxonomy" id="69208"/>
    <lineage>
        <taxon>Bacteria</taxon>
        <taxon>Bacillati</taxon>
        <taxon>Bacillota</taxon>
        <taxon>Clostridia</taxon>
        <taxon>Eubacteriales</taxon>
        <taxon>Clostridiaceae</taxon>
        <taxon>Clostridium</taxon>
    </lineage>
</organism>
<name>A0A919VKN4_9CLOT</name>
<evidence type="ECO:0000256" key="12">
    <source>
        <dbReference type="SAM" id="Phobius"/>
    </source>
</evidence>
<reference evidence="15" key="1">
    <citation type="submission" date="2021-03" db="EMBL/GenBank/DDBJ databases">
        <title>Taxonomic study of Clostridium polyendosporum from meadow-gley soil under rice.</title>
        <authorList>
            <person name="Kobayashi H."/>
            <person name="Tanizawa Y."/>
            <person name="Yagura M."/>
        </authorList>
    </citation>
    <scope>NUCLEOTIDE SEQUENCE</scope>
    <source>
        <strain evidence="15">JCM 30710</strain>
    </source>
</reference>
<dbReference type="InterPro" id="IPR003661">
    <property type="entry name" value="HisK_dim/P_dom"/>
</dbReference>
<feature type="domain" description="HAMP" evidence="14">
    <location>
        <begin position="199"/>
        <end position="251"/>
    </location>
</feature>
<protein>
    <recommendedName>
        <fullName evidence="3">histidine kinase</fullName>
        <ecNumber evidence="3">2.7.13.3</ecNumber>
    </recommendedName>
</protein>
<comment type="catalytic activity">
    <reaction evidence="1">
        <text>ATP + protein L-histidine = ADP + protein N-phospho-L-histidine.</text>
        <dbReference type="EC" id="2.7.13.3"/>
    </reaction>
</comment>
<keyword evidence="12" id="KW-1133">Transmembrane helix</keyword>
<dbReference type="Pfam" id="PF00512">
    <property type="entry name" value="HisKA"/>
    <property type="match status" value="1"/>
</dbReference>
<keyword evidence="12" id="KW-0812">Transmembrane</keyword>
<keyword evidence="9" id="KW-0067">ATP-binding</keyword>
<dbReference type="Gene3D" id="3.30.565.10">
    <property type="entry name" value="Histidine kinase-like ATPase, C-terminal domain"/>
    <property type="match status" value="1"/>
</dbReference>
<dbReference type="SMART" id="SM00388">
    <property type="entry name" value="HisKA"/>
    <property type="match status" value="1"/>
</dbReference>
<dbReference type="FunFam" id="1.10.287.130:FF:000073">
    <property type="entry name" value="Two-component sensor histidine kinase"/>
    <property type="match status" value="1"/>
</dbReference>
<dbReference type="Gene3D" id="6.10.340.10">
    <property type="match status" value="1"/>
</dbReference>
<evidence type="ECO:0000256" key="8">
    <source>
        <dbReference type="ARBA" id="ARBA00022777"/>
    </source>
</evidence>
<dbReference type="GO" id="GO:0005524">
    <property type="term" value="F:ATP binding"/>
    <property type="evidence" value="ECO:0007669"/>
    <property type="project" value="UniProtKB-KW"/>
</dbReference>
<feature type="transmembrane region" description="Helical" evidence="12">
    <location>
        <begin position="175"/>
        <end position="194"/>
    </location>
</feature>
<dbReference type="InterPro" id="IPR003660">
    <property type="entry name" value="HAMP_dom"/>
</dbReference>
<evidence type="ECO:0000256" key="7">
    <source>
        <dbReference type="ARBA" id="ARBA00022741"/>
    </source>
</evidence>
<dbReference type="SMART" id="SM00304">
    <property type="entry name" value="HAMP"/>
    <property type="match status" value="1"/>
</dbReference>
<comment type="caution">
    <text evidence="15">The sequence shown here is derived from an EMBL/GenBank/DDBJ whole genome shotgun (WGS) entry which is preliminary data.</text>
</comment>
<sequence length="461" mass="53249">MKSFKFKSLTMRIWTTFTAIILIIICSISLIYLVAIRRINENAKIQDLKVAHDILLKSDNFNQPNRFDELRNLKGSDHFIVKIDDSKISKIVGINKRKDYLPHQEKDIPPLPGGNDISMKIWMSSFIKDDNVYQKQFKESYNNIKFLFIISSIEGNTTGKSYLISYMPNMHDNSLLYLVIVIGIIFIAIGFLTAKVVANYISKPLKELEDYTVRIAHKDWKEPIKVKTDDEIGRLVNSMNRMQKELQQADEEEKMFLQSISHDLKTPVMVIMSHAEAIIDGVYIESVEKTAEIIKDEAISLEKKIKQILYLNTLNYVLENNSENIEINLYDLLLHITSRFEVVNSKIEWNLDIDEIIISGNVDKIQVSIENILENGLRYAEEKICVTLKEENSFAVLEIYNDGPNITEEHIDHIFDNLYKDKTGNFGLGLAISKKIIDFYKGEIFAINRYKGVSFIIKFPI</sequence>
<keyword evidence="8 15" id="KW-0418">Kinase</keyword>
<dbReference type="PROSITE" id="PS50885">
    <property type="entry name" value="HAMP"/>
    <property type="match status" value="1"/>
</dbReference>
<keyword evidence="10" id="KW-0902">Two-component regulatory system</keyword>
<dbReference type="Pfam" id="PF02518">
    <property type="entry name" value="HATPase_c"/>
    <property type="match status" value="1"/>
</dbReference>
<keyword evidence="16" id="KW-1185">Reference proteome</keyword>
<evidence type="ECO:0000256" key="2">
    <source>
        <dbReference type="ARBA" id="ARBA00004651"/>
    </source>
</evidence>
<dbReference type="Gene3D" id="1.10.287.130">
    <property type="match status" value="1"/>
</dbReference>
<evidence type="ECO:0000256" key="1">
    <source>
        <dbReference type="ARBA" id="ARBA00000085"/>
    </source>
</evidence>
<dbReference type="InterPro" id="IPR036097">
    <property type="entry name" value="HisK_dim/P_sf"/>
</dbReference>
<dbReference type="GO" id="GO:0005886">
    <property type="term" value="C:plasma membrane"/>
    <property type="evidence" value="ECO:0007669"/>
    <property type="project" value="UniProtKB-SubCell"/>
</dbReference>
<accession>A0A919VKN4</accession>
<keyword evidence="11" id="KW-0175">Coiled coil</keyword>
<dbReference type="PANTHER" id="PTHR44936">
    <property type="entry name" value="SENSOR PROTEIN CREC"/>
    <property type="match status" value="1"/>
</dbReference>
<dbReference type="Pfam" id="PF00672">
    <property type="entry name" value="HAMP"/>
    <property type="match status" value="1"/>
</dbReference>
<feature type="coiled-coil region" evidence="11">
    <location>
        <begin position="232"/>
        <end position="259"/>
    </location>
</feature>
<dbReference type="PROSITE" id="PS50109">
    <property type="entry name" value="HIS_KIN"/>
    <property type="match status" value="1"/>
</dbReference>
<dbReference type="RefSeq" id="WP_212902524.1">
    <property type="nucleotide sequence ID" value="NZ_BOPZ01000003.1"/>
</dbReference>
<dbReference type="InterPro" id="IPR050980">
    <property type="entry name" value="2C_sensor_his_kinase"/>
</dbReference>
<keyword evidence="12" id="KW-0472">Membrane</keyword>